<evidence type="ECO:0000259" key="2">
    <source>
        <dbReference type="SMART" id="SM00867"/>
    </source>
</evidence>
<dbReference type="InterPro" id="IPR007372">
    <property type="entry name" value="Lipid/polyisoprenoid-bd_YceI"/>
</dbReference>
<dbReference type="PANTHER" id="PTHR34406:SF1">
    <property type="entry name" value="PROTEIN YCEI"/>
    <property type="match status" value="1"/>
</dbReference>
<keyword evidence="4" id="KW-1185">Reference proteome</keyword>
<dbReference type="SMART" id="SM00867">
    <property type="entry name" value="YceI"/>
    <property type="match status" value="1"/>
</dbReference>
<organism evidence="3 4">
    <name type="scientific">Shewanella electrica</name>
    <dbReference type="NCBI Taxonomy" id="515560"/>
    <lineage>
        <taxon>Bacteria</taxon>
        <taxon>Pseudomonadati</taxon>
        <taxon>Pseudomonadota</taxon>
        <taxon>Gammaproteobacteria</taxon>
        <taxon>Alteromonadales</taxon>
        <taxon>Shewanellaceae</taxon>
        <taxon>Shewanella</taxon>
    </lineage>
</organism>
<feature type="signal peptide" evidence="1">
    <location>
        <begin position="1"/>
        <end position="20"/>
    </location>
</feature>
<dbReference type="Gene3D" id="2.40.128.110">
    <property type="entry name" value="Lipid/polyisoprenoid-binding, YceI-like"/>
    <property type="match status" value="1"/>
</dbReference>
<proteinExistence type="predicted"/>
<accession>A0ABT2FNV1</accession>
<dbReference type="InterPro" id="IPR036761">
    <property type="entry name" value="TTHA0802/YceI-like_sf"/>
</dbReference>
<keyword evidence="1" id="KW-0732">Signal</keyword>
<protein>
    <submittedName>
        <fullName evidence="3">YceI family protein</fullName>
    </submittedName>
</protein>
<gene>
    <name evidence="3" type="ORF">L9G74_16405</name>
</gene>
<dbReference type="SUPFAM" id="SSF101874">
    <property type="entry name" value="YceI-like"/>
    <property type="match status" value="1"/>
</dbReference>
<evidence type="ECO:0000313" key="4">
    <source>
        <dbReference type="Proteomes" id="UP001201549"/>
    </source>
</evidence>
<reference evidence="4" key="2">
    <citation type="submission" date="2023-07" db="EMBL/GenBank/DDBJ databases">
        <title>Shewanella mangrovi sp. nov., an acetaldehyde- degrading bacterium isolated from mangrove sediment.</title>
        <authorList>
            <person name="Liu Y."/>
        </authorList>
    </citation>
    <scope>NUCLEOTIDE SEQUENCE [LARGE SCALE GENOMIC DNA]</scope>
    <source>
        <strain evidence="4">C32</strain>
    </source>
</reference>
<reference evidence="3 4" key="1">
    <citation type="submission" date="2022-02" db="EMBL/GenBank/DDBJ databases">
        <authorList>
            <person name="Zhuang L."/>
        </authorList>
    </citation>
    <scope>NUCLEOTIDE SEQUENCE [LARGE SCALE GENOMIC DNA]</scope>
    <source>
        <strain evidence="3 4">C32</strain>
    </source>
</reference>
<name>A0ABT2FNV1_9GAMM</name>
<dbReference type="Pfam" id="PF04264">
    <property type="entry name" value="YceI"/>
    <property type="match status" value="1"/>
</dbReference>
<dbReference type="Proteomes" id="UP001201549">
    <property type="component" value="Unassembled WGS sequence"/>
</dbReference>
<dbReference type="PIRSF" id="PIRSF029811">
    <property type="entry name" value="UCP029811"/>
    <property type="match status" value="1"/>
</dbReference>
<comment type="caution">
    <text evidence="3">The sequence shown here is derived from an EMBL/GenBank/DDBJ whole genome shotgun (WGS) entry which is preliminary data.</text>
</comment>
<evidence type="ECO:0000313" key="3">
    <source>
        <dbReference type="EMBL" id="MCS4558022.1"/>
    </source>
</evidence>
<feature type="domain" description="Lipid/polyisoprenoid-binding YceI-like" evidence="2">
    <location>
        <begin position="21"/>
        <end position="190"/>
    </location>
</feature>
<dbReference type="InterPro" id="IPR027016">
    <property type="entry name" value="UCP029811"/>
</dbReference>
<dbReference type="RefSeq" id="WP_238897555.1">
    <property type="nucleotide sequence ID" value="NZ_JAKOGG010000015.1"/>
</dbReference>
<sequence>MFTKWLLSVALLLTSMSSWANWQFVPEHSTVYAISTKAQHIAEVHKFSIASATLTPQGQFSLVIELASVVSGVEHRNQLLRDVLFEVAKYPQATLTAAVAEQWLADLPLAQVVSLSLPAKLQLHGVQQMLALELNVVKLSAEQIWVTNARPVVLDLATFGYTNGLHKLAQLSSLDSIAAMVPMSFSLLLQK</sequence>
<feature type="chain" id="PRO_5045092037" evidence="1">
    <location>
        <begin position="21"/>
        <end position="191"/>
    </location>
</feature>
<dbReference type="PANTHER" id="PTHR34406">
    <property type="entry name" value="PROTEIN YCEI"/>
    <property type="match status" value="1"/>
</dbReference>
<dbReference type="EMBL" id="JAKOGG010000015">
    <property type="protein sequence ID" value="MCS4558022.1"/>
    <property type="molecule type" value="Genomic_DNA"/>
</dbReference>
<evidence type="ECO:0000256" key="1">
    <source>
        <dbReference type="SAM" id="SignalP"/>
    </source>
</evidence>